<evidence type="ECO:0000313" key="2">
    <source>
        <dbReference type="EMBL" id="TBO44033.1"/>
    </source>
</evidence>
<dbReference type="AlphaFoldDB" id="A0A4Q9HG02"/>
<accession>A0A4Q9HG02</accession>
<sequence>MNMKKGFTLTITLKYLGLAFVFGCFLIATGCNKGFENTLPQSFRNDTAGLGAGKRVLYIVLDGVTGTAVKTLAPTNIAQINAKATYTYDGLADNKYNVITNASAWTTMLTGYDYTKHNVTAEDFTGLNLQATPTIFTRINSSINNARTVSIASTTVFNDRLATDATVKQNVSDDAAVKVGVVAELASNNPSMIVAQFHSAETAGAANGYTASTPAYAAAIQSIDGYIGEILTALKARKGYSGENWLVIIASNKGGGQSGGVVGSNIFNDPSRNAYIAFYNPRFSSVKIAQPDPNSYPFVGTAPRFIATTATNVTAIQNNTAIGNFGTTGNFTFMFKFRDDYGQANYYPMFLAKRSAFNSVSSTGWGFLFGGNSAQLDWGGTPRPGFGIDIRDGRWHTVAFTIGLLNGVRTLTLYVDGLTRYSGSINGRNIDNNIPLRLGGDVGTDGNTQTNLLIRDVALFNVTMSATEVAAIMRTQIKSTTPFFSNLLGFWPGNETSGTAMLDQSGKGNNFTYSSNVAFAQFEEISPNVSPDISPAAYLSVPNGVDIPMLIYNWLNIAVSPQWGLMGRLYSPTVSLPTN</sequence>
<dbReference type="InterPro" id="IPR013320">
    <property type="entry name" value="ConA-like_dom_sf"/>
</dbReference>
<feature type="domain" description="DUF4983" evidence="1">
    <location>
        <begin position="479"/>
        <end position="569"/>
    </location>
</feature>
<dbReference type="Gene3D" id="2.60.120.200">
    <property type="match status" value="1"/>
</dbReference>
<evidence type="ECO:0000313" key="3">
    <source>
        <dbReference type="Proteomes" id="UP000291819"/>
    </source>
</evidence>
<proteinExistence type="predicted"/>
<dbReference type="SUPFAM" id="SSF49899">
    <property type="entry name" value="Concanavalin A-like lectins/glucanases"/>
    <property type="match status" value="1"/>
</dbReference>
<dbReference type="SUPFAM" id="SSF53649">
    <property type="entry name" value="Alkaline phosphatase-like"/>
    <property type="match status" value="1"/>
</dbReference>
<dbReference type="PROSITE" id="PS51257">
    <property type="entry name" value="PROKAR_LIPOPROTEIN"/>
    <property type="match status" value="1"/>
</dbReference>
<dbReference type="Proteomes" id="UP000291819">
    <property type="component" value="Unassembled WGS sequence"/>
</dbReference>
<organism evidence="2 3">
    <name type="scientific">Pedobacter kyonggii</name>
    <dbReference type="NCBI Taxonomy" id="1926871"/>
    <lineage>
        <taxon>Bacteria</taxon>
        <taxon>Pseudomonadati</taxon>
        <taxon>Bacteroidota</taxon>
        <taxon>Sphingobacteriia</taxon>
        <taxon>Sphingobacteriales</taxon>
        <taxon>Sphingobacteriaceae</taxon>
        <taxon>Pedobacter</taxon>
    </lineage>
</organism>
<dbReference type="GO" id="GO:0004553">
    <property type="term" value="F:hydrolase activity, hydrolyzing O-glycosyl compounds"/>
    <property type="evidence" value="ECO:0007669"/>
    <property type="project" value="UniProtKB-ARBA"/>
</dbReference>
<dbReference type="EMBL" id="SIXF01000003">
    <property type="protein sequence ID" value="TBO44033.1"/>
    <property type="molecule type" value="Genomic_DNA"/>
</dbReference>
<gene>
    <name evidence="2" type="ORF">EYS08_05420</name>
</gene>
<dbReference type="GO" id="GO:0005975">
    <property type="term" value="P:carbohydrate metabolic process"/>
    <property type="evidence" value="ECO:0007669"/>
    <property type="project" value="UniProtKB-ARBA"/>
</dbReference>
<dbReference type="InterPro" id="IPR032309">
    <property type="entry name" value="DUF4983"/>
</dbReference>
<comment type="caution">
    <text evidence="2">The sequence shown here is derived from an EMBL/GenBank/DDBJ whole genome shotgun (WGS) entry which is preliminary data.</text>
</comment>
<dbReference type="InterPro" id="IPR017850">
    <property type="entry name" value="Alkaline_phosphatase_core_sf"/>
</dbReference>
<name>A0A4Q9HG02_9SPHI</name>
<protein>
    <submittedName>
        <fullName evidence="2">DUF4983 domain-containing protein</fullName>
    </submittedName>
</protein>
<evidence type="ECO:0000259" key="1">
    <source>
        <dbReference type="Pfam" id="PF16356"/>
    </source>
</evidence>
<dbReference type="OrthoDB" id="279982at2"/>
<dbReference type="Pfam" id="PF16356">
    <property type="entry name" value="DUF4983"/>
    <property type="match status" value="1"/>
</dbReference>
<reference evidence="2 3" key="1">
    <citation type="submission" date="2019-02" db="EMBL/GenBank/DDBJ databases">
        <title>Pedobacter kyonggii whole genome sequence analysis.</title>
        <authorList>
            <person name="Dahal R.H."/>
        </authorList>
    </citation>
    <scope>NUCLEOTIDE SEQUENCE [LARGE SCALE GENOMIC DNA]</scope>
    <source>
        <strain evidence="2 3">K-4-11-1</strain>
    </source>
</reference>
<keyword evidence="3" id="KW-1185">Reference proteome</keyword>
<dbReference type="Gene3D" id="3.40.720.10">
    <property type="entry name" value="Alkaline Phosphatase, subunit A"/>
    <property type="match status" value="1"/>
</dbReference>